<protein>
    <submittedName>
        <fullName evidence="9">Drug/metabolite transporter (DMT)-like permease</fullName>
    </submittedName>
    <submittedName>
        <fullName evidence="8">EamA family transporter</fullName>
    </submittedName>
</protein>
<accession>A0A830G5T6</accession>
<dbReference type="InterPro" id="IPR037185">
    <property type="entry name" value="EmrE-like"/>
</dbReference>
<dbReference type="InterPro" id="IPR000620">
    <property type="entry name" value="EamA_dom"/>
</dbReference>
<feature type="transmembrane region" description="Helical" evidence="6">
    <location>
        <begin position="191"/>
        <end position="211"/>
    </location>
</feature>
<dbReference type="InterPro" id="IPR050638">
    <property type="entry name" value="AA-Vitamin_Transporters"/>
</dbReference>
<reference evidence="8" key="2">
    <citation type="submission" date="2020-09" db="EMBL/GenBank/DDBJ databases">
        <authorList>
            <person name="Sun Q."/>
            <person name="Ohkuma M."/>
        </authorList>
    </citation>
    <scope>NUCLEOTIDE SEQUENCE</scope>
    <source>
        <strain evidence="8">JCM 16108</strain>
    </source>
</reference>
<feature type="transmembrane region" description="Helical" evidence="6">
    <location>
        <begin position="130"/>
        <end position="148"/>
    </location>
</feature>
<feature type="transmembrane region" description="Helical" evidence="6">
    <location>
        <begin position="41"/>
        <end position="62"/>
    </location>
</feature>
<evidence type="ECO:0000256" key="5">
    <source>
        <dbReference type="SAM" id="MobiDB-lite"/>
    </source>
</evidence>
<feature type="transmembrane region" description="Helical" evidence="6">
    <location>
        <begin position="74"/>
        <end position="95"/>
    </location>
</feature>
<proteinExistence type="predicted"/>
<dbReference type="AlphaFoldDB" id="A0A830G5T6"/>
<feature type="region of interest" description="Disordered" evidence="5">
    <location>
        <begin position="319"/>
        <end position="349"/>
    </location>
</feature>
<feature type="transmembrane region" description="Helical" evidence="6">
    <location>
        <begin position="154"/>
        <end position="179"/>
    </location>
</feature>
<feature type="transmembrane region" description="Helical" evidence="6">
    <location>
        <begin position="12"/>
        <end position="35"/>
    </location>
</feature>
<evidence type="ECO:0000256" key="6">
    <source>
        <dbReference type="SAM" id="Phobius"/>
    </source>
</evidence>
<feature type="domain" description="EamA" evidence="7">
    <location>
        <begin position="16"/>
        <end position="146"/>
    </location>
</feature>
<sequence>MSLADTLSGPRATAAMFVALAAFWGTSFVAIQTGLHAFPPLLFAALRFGIAGLVVLGYAVATTERWLPRTRAEWLQVTIGGVLVIAVYHGLLYLGERHVPGAVAAVIVSLAPVLTAVFASLVLSEDSLGGVELVGFGLGILGVVAIAAPGGGALAGVGLVPVGLVVLGTATFALGGVLTRPLATSLPLRSMQAWTMLVGAALLFGGAGVRGESFAAIHWTPGAVLSLAYLTGISGVLAFLLYFELLERAGPSTVHLVSYLEPVVATGMSVLLLGQGVGTTTVGGFLAVFAGFLLVERGRFDAPLRRLARRGRRRVERYLDRRAPNATDTPGVDDRGSYAGGYTHSETSD</sequence>
<reference evidence="8" key="1">
    <citation type="journal article" date="2014" name="Int. J. Syst. Evol. Microbiol.">
        <title>Complete genome sequence of Corynebacterium casei LMG S-19264T (=DSM 44701T), isolated from a smear-ripened cheese.</title>
        <authorList>
            <consortium name="US DOE Joint Genome Institute (JGI-PGF)"/>
            <person name="Walter F."/>
            <person name="Albersmeier A."/>
            <person name="Kalinowski J."/>
            <person name="Ruckert C."/>
        </authorList>
    </citation>
    <scope>NUCLEOTIDE SEQUENCE</scope>
    <source>
        <strain evidence="8">JCM 16108</strain>
    </source>
</reference>
<dbReference type="EMBL" id="BMOO01000012">
    <property type="protein sequence ID" value="GGM76659.1"/>
    <property type="molecule type" value="Genomic_DNA"/>
</dbReference>
<feature type="transmembrane region" description="Helical" evidence="6">
    <location>
        <begin position="101"/>
        <end position="123"/>
    </location>
</feature>
<keyword evidence="3 6" id="KW-1133">Transmembrane helix</keyword>
<keyword evidence="4 6" id="KW-0472">Membrane</keyword>
<evidence type="ECO:0000313" key="9">
    <source>
        <dbReference type="EMBL" id="MBP1955613.1"/>
    </source>
</evidence>
<organism evidence="8 10">
    <name type="scientific">Halarchaeum rubridurum</name>
    <dbReference type="NCBI Taxonomy" id="489911"/>
    <lineage>
        <taxon>Archaea</taxon>
        <taxon>Methanobacteriati</taxon>
        <taxon>Methanobacteriota</taxon>
        <taxon>Stenosarchaea group</taxon>
        <taxon>Halobacteria</taxon>
        <taxon>Halobacteriales</taxon>
        <taxon>Halobacteriaceae</taxon>
    </lineage>
</organism>
<dbReference type="GO" id="GO:0016020">
    <property type="term" value="C:membrane"/>
    <property type="evidence" value="ECO:0007669"/>
    <property type="project" value="UniProtKB-SubCell"/>
</dbReference>
<dbReference type="RefSeq" id="WP_188873202.1">
    <property type="nucleotide sequence ID" value="NZ_BMOO01000012.1"/>
</dbReference>
<dbReference type="SUPFAM" id="SSF103481">
    <property type="entry name" value="Multidrug resistance efflux transporter EmrE"/>
    <property type="match status" value="2"/>
</dbReference>
<feature type="domain" description="EamA" evidence="7">
    <location>
        <begin position="163"/>
        <end position="295"/>
    </location>
</feature>
<reference evidence="9" key="3">
    <citation type="submission" date="2021-03" db="EMBL/GenBank/DDBJ databases">
        <title>Genomic Encyclopedia of Type Strains, Phase IV (KMG-IV): sequencing the most valuable type-strain genomes for metagenomic binning, comparative biology and taxonomic classification.</title>
        <authorList>
            <person name="Goeker M."/>
        </authorList>
    </citation>
    <scope>NUCLEOTIDE SEQUENCE</scope>
    <source>
        <strain evidence="9">DSM 22443</strain>
    </source>
</reference>
<comment type="caution">
    <text evidence="8">The sequence shown here is derived from an EMBL/GenBank/DDBJ whole genome shotgun (WGS) entry which is preliminary data.</text>
</comment>
<evidence type="ECO:0000256" key="2">
    <source>
        <dbReference type="ARBA" id="ARBA00022692"/>
    </source>
</evidence>
<keyword evidence="10" id="KW-1185">Reference proteome</keyword>
<dbReference type="PANTHER" id="PTHR32322">
    <property type="entry name" value="INNER MEMBRANE TRANSPORTER"/>
    <property type="match status" value="1"/>
</dbReference>
<evidence type="ECO:0000256" key="1">
    <source>
        <dbReference type="ARBA" id="ARBA00004141"/>
    </source>
</evidence>
<dbReference type="Proteomes" id="UP000614609">
    <property type="component" value="Unassembled WGS sequence"/>
</dbReference>
<evidence type="ECO:0000256" key="3">
    <source>
        <dbReference type="ARBA" id="ARBA00022989"/>
    </source>
</evidence>
<dbReference type="EMBL" id="JAGGKO010000004">
    <property type="protein sequence ID" value="MBP1955613.1"/>
    <property type="molecule type" value="Genomic_DNA"/>
</dbReference>
<dbReference type="OrthoDB" id="17861at2157"/>
<dbReference type="Proteomes" id="UP000765891">
    <property type="component" value="Unassembled WGS sequence"/>
</dbReference>
<evidence type="ECO:0000259" key="7">
    <source>
        <dbReference type="Pfam" id="PF00892"/>
    </source>
</evidence>
<keyword evidence="2 6" id="KW-0812">Transmembrane</keyword>
<dbReference type="PANTHER" id="PTHR32322:SF2">
    <property type="entry name" value="EAMA DOMAIN-CONTAINING PROTEIN"/>
    <property type="match status" value="1"/>
</dbReference>
<feature type="transmembrane region" description="Helical" evidence="6">
    <location>
        <begin position="280"/>
        <end position="300"/>
    </location>
</feature>
<evidence type="ECO:0000313" key="8">
    <source>
        <dbReference type="EMBL" id="GGM76659.1"/>
    </source>
</evidence>
<name>A0A830G5T6_9EURY</name>
<evidence type="ECO:0000256" key="4">
    <source>
        <dbReference type="ARBA" id="ARBA00023136"/>
    </source>
</evidence>
<feature type="transmembrane region" description="Helical" evidence="6">
    <location>
        <begin position="223"/>
        <end position="242"/>
    </location>
</feature>
<dbReference type="Pfam" id="PF00892">
    <property type="entry name" value="EamA"/>
    <property type="match status" value="2"/>
</dbReference>
<evidence type="ECO:0000313" key="10">
    <source>
        <dbReference type="Proteomes" id="UP000614609"/>
    </source>
</evidence>
<gene>
    <name evidence="8" type="ORF">GCM10009017_27950</name>
    <name evidence="9" type="ORF">J2752_002536</name>
</gene>
<comment type="subcellular location">
    <subcellularLocation>
        <location evidence="1">Membrane</location>
        <topology evidence="1">Multi-pass membrane protein</topology>
    </subcellularLocation>
</comment>